<organism evidence="1 2">
    <name type="scientific">Paludibaculum fermentans</name>
    <dbReference type="NCBI Taxonomy" id="1473598"/>
    <lineage>
        <taxon>Bacteria</taxon>
        <taxon>Pseudomonadati</taxon>
        <taxon>Acidobacteriota</taxon>
        <taxon>Terriglobia</taxon>
        <taxon>Bryobacterales</taxon>
        <taxon>Bryobacteraceae</taxon>
        <taxon>Paludibaculum</taxon>
    </lineage>
</organism>
<sequence length="166" mass="18114">MQLLQAGTHQVVVLELDTDLLRQGAEETGFVCEVTDTPRSSLLELSALDRDGPLLLFDASDPTNTGWFSRCQFYVDGRTGGVLQTPFVVANKRDAGGRPHSRALSVQVFKELPSHFRLPGRQPLNEKVLYAVLFNFLSALQKVGVGICGPTTVVRPLAGRVDAPPR</sequence>
<proteinExistence type="predicted"/>
<evidence type="ECO:0000313" key="1">
    <source>
        <dbReference type="EMBL" id="QOY87013.1"/>
    </source>
</evidence>
<dbReference type="RefSeq" id="WP_194448682.1">
    <property type="nucleotide sequence ID" value="NZ_CP063849.1"/>
</dbReference>
<protein>
    <submittedName>
        <fullName evidence="1">Uncharacterized protein</fullName>
    </submittedName>
</protein>
<accession>A0A7S7NNR7</accession>
<name>A0A7S7NNR7_PALFE</name>
<gene>
    <name evidence="1" type="ORF">IRI77_30235</name>
</gene>
<evidence type="ECO:0000313" key="2">
    <source>
        <dbReference type="Proteomes" id="UP000593892"/>
    </source>
</evidence>
<reference evidence="1 2" key="1">
    <citation type="submission" date="2020-10" db="EMBL/GenBank/DDBJ databases">
        <title>Complete genome sequence of Paludibaculum fermentans P105T, a facultatively anaerobic acidobacterium capable of dissimilatory Fe(III) reduction.</title>
        <authorList>
            <person name="Dedysh S.N."/>
            <person name="Beletsky A.V."/>
            <person name="Kulichevskaya I.S."/>
            <person name="Mardanov A.V."/>
            <person name="Ravin N.V."/>
        </authorList>
    </citation>
    <scope>NUCLEOTIDE SEQUENCE [LARGE SCALE GENOMIC DNA]</scope>
    <source>
        <strain evidence="1 2">P105</strain>
    </source>
</reference>
<keyword evidence="2" id="KW-1185">Reference proteome</keyword>
<dbReference type="AlphaFoldDB" id="A0A7S7NNR7"/>
<dbReference type="EMBL" id="CP063849">
    <property type="protein sequence ID" value="QOY87013.1"/>
    <property type="molecule type" value="Genomic_DNA"/>
</dbReference>
<dbReference type="KEGG" id="pfer:IRI77_30235"/>
<dbReference type="Proteomes" id="UP000593892">
    <property type="component" value="Chromosome"/>
</dbReference>